<gene>
    <name evidence="1" type="ORF">B0O95_101266</name>
</gene>
<comment type="caution">
    <text evidence="1">The sequence shown here is derived from an EMBL/GenBank/DDBJ whole genome shotgun (WGS) entry which is preliminary data.</text>
</comment>
<organism evidence="1 2">
    <name type="scientific">Mycetohabitans endofungorum</name>
    <dbReference type="NCBI Taxonomy" id="417203"/>
    <lineage>
        <taxon>Bacteria</taxon>
        <taxon>Pseudomonadati</taxon>
        <taxon>Pseudomonadota</taxon>
        <taxon>Betaproteobacteria</taxon>
        <taxon>Burkholderiales</taxon>
        <taxon>Burkholderiaceae</taxon>
        <taxon>Mycetohabitans</taxon>
    </lineage>
</organism>
<dbReference type="Proteomes" id="UP000243096">
    <property type="component" value="Unassembled WGS sequence"/>
</dbReference>
<accession>A0A2P5KEN4</accession>
<name>A0A2P5KEN4_9BURK</name>
<keyword evidence="2" id="KW-1185">Reference proteome</keyword>
<dbReference type="AlphaFoldDB" id="A0A2P5KEN4"/>
<evidence type="ECO:0000313" key="1">
    <source>
        <dbReference type="EMBL" id="PPB85173.1"/>
    </source>
</evidence>
<sequence length="101" mass="11124">MRRQHAADDTIGAIIVLRGGQHPEVTREWMARQACIARKQVPCMPIHLIISSVRPSVHGSYMLQNDLNGGLYANALVDELEGGNPERARVAVAQTKNPLEN</sequence>
<dbReference type="EMBL" id="PRDW01000001">
    <property type="protein sequence ID" value="PPB85173.1"/>
    <property type="molecule type" value="Genomic_DNA"/>
</dbReference>
<reference evidence="1 2" key="1">
    <citation type="submission" date="2018-01" db="EMBL/GenBank/DDBJ databases">
        <title>Genomic Encyclopedia of Type Strains, Phase III (KMG-III): the genomes of soil and plant-associated and newly described type strains.</title>
        <authorList>
            <person name="Whitman W."/>
        </authorList>
    </citation>
    <scope>NUCLEOTIDE SEQUENCE [LARGE SCALE GENOMIC DNA]</scope>
    <source>
        <strain evidence="1 2">HKI456</strain>
    </source>
</reference>
<protein>
    <submittedName>
        <fullName evidence="1">Uncharacterized protein</fullName>
    </submittedName>
</protein>
<evidence type="ECO:0000313" key="2">
    <source>
        <dbReference type="Proteomes" id="UP000243096"/>
    </source>
</evidence>
<proteinExistence type="predicted"/>